<dbReference type="Proteomes" id="UP001168620">
    <property type="component" value="Unassembled WGS sequence"/>
</dbReference>
<dbReference type="Pfam" id="PF22638">
    <property type="entry name" value="FlgK_D1"/>
    <property type="match status" value="1"/>
</dbReference>
<comment type="caution">
    <text evidence="2">The sequence shown here is derived from an EMBL/GenBank/DDBJ whole genome shotgun (WGS) entry which is preliminary data.</text>
</comment>
<protein>
    <recommendedName>
        <fullName evidence="1">Flagellar hook-associated protein FlgK helical domain-containing protein</fullName>
    </recommendedName>
</protein>
<feature type="domain" description="Flagellar hook-associated protein FlgK helical" evidence="1">
    <location>
        <begin position="2"/>
        <end position="69"/>
    </location>
</feature>
<organism evidence="2 3">
    <name type="scientific">Nocardioides oceani</name>
    <dbReference type="NCBI Taxonomy" id="3058369"/>
    <lineage>
        <taxon>Bacteria</taxon>
        <taxon>Bacillati</taxon>
        <taxon>Actinomycetota</taxon>
        <taxon>Actinomycetes</taxon>
        <taxon>Propionibacteriales</taxon>
        <taxon>Nocardioidaceae</taxon>
        <taxon>Nocardioides</taxon>
    </lineage>
</organism>
<sequence>DRVESGIGEPGANGVAAALDDFAAAWEDLGNHPARAASRSAVLAAGATLADAIHVQAANVTTEIADQVEHAADL</sequence>
<gene>
    <name evidence="2" type="ORF">QWY28_24015</name>
</gene>
<evidence type="ECO:0000313" key="3">
    <source>
        <dbReference type="Proteomes" id="UP001168620"/>
    </source>
</evidence>
<dbReference type="InterPro" id="IPR053927">
    <property type="entry name" value="FlgK_helical"/>
</dbReference>
<reference evidence="2" key="1">
    <citation type="submission" date="2023-06" db="EMBL/GenBank/DDBJ databases">
        <title>Draft genome sequence of Nocardioides sp. SOB77.</title>
        <authorList>
            <person name="Zhang G."/>
        </authorList>
    </citation>
    <scope>NUCLEOTIDE SEQUENCE</scope>
    <source>
        <strain evidence="2">SOB77</strain>
    </source>
</reference>
<name>A0ABT8FMZ9_9ACTN</name>
<evidence type="ECO:0000313" key="2">
    <source>
        <dbReference type="EMBL" id="MDN4176033.1"/>
    </source>
</evidence>
<dbReference type="EMBL" id="JAUHJQ010000262">
    <property type="protein sequence ID" value="MDN4176033.1"/>
    <property type="molecule type" value="Genomic_DNA"/>
</dbReference>
<proteinExistence type="predicted"/>
<feature type="non-terminal residue" evidence="2">
    <location>
        <position position="1"/>
    </location>
</feature>
<dbReference type="RefSeq" id="WP_300955401.1">
    <property type="nucleotide sequence ID" value="NZ_JAUHJQ010000262.1"/>
</dbReference>
<keyword evidence="3" id="KW-1185">Reference proteome</keyword>
<accession>A0ABT8FMZ9</accession>
<evidence type="ECO:0000259" key="1">
    <source>
        <dbReference type="Pfam" id="PF22638"/>
    </source>
</evidence>
<feature type="non-terminal residue" evidence="2">
    <location>
        <position position="74"/>
    </location>
</feature>